<keyword evidence="3" id="KW-0479">Metal-binding</keyword>
<comment type="similarity">
    <text evidence="2">Belongs to the zinc-containing alcohol dehydrogenase family.</text>
</comment>
<evidence type="ECO:0000313" key="7">
    <source>
        <dbReference type="EMBL" id="KKO03465.1"/>
    </source>
</evidence>
<dbReference type="InterPro" id="IPR020843">
    <property type="entry name" value="ER"/>
</dbReference>
<dbReference type="PANTHER" id="PTHR42940">
    <property type="entry name" value="ALCOHOL DEHYDROGENASE 1-RELATED"/>
    <property type="match status" value="1"/>
</dbReference>
<comment type="cofactor">
    <cofactor evidence="1">
        <name>Zn(2+)</name>
        <dbReference type="ChEBI" id="CHEBI:29105"/>
    </cofactor>
</comment>
<dbReference type="AlphaFoldDB" id="A0A0F9VHD7"/>
<dbReference type="PANTHER" id="PTHR42940:SF8">
    <property type="entry name" value="VACUOLAR PROTEIN SORTING-ASSOCIATED PROTEIN 11"/>
    <property type="match status" value="1"/>
</dbReference>
<dbReference type="GO" id="GO:0046872">
    <property type="term" value="F:metal ion binding"/>
    <property type="evidence" value="ECO:0007669"/>
    <property type="project" value="UniProtKB-KW"/>
</dbReference>
<dbReference type="NCBIfam" id="TIGR02822">
    <property type="entry name" value="adh_fam_2"/>
    <property type="match status" value="1"/>
</dbReference>
<dbReference type="Pfam" id="PF08240">
    <property type="entry name" value="ADH_N"/>
    <property type="match status" value="1"/>
</dbReference>
<keyword evidence="5" id="KW-0560">Oxidoreductase</keyword>
<accession>A0A0F9VHD7</accession>
<dbReference type="SMART" id="SM00829">
    <property type="entry name" value="PKS_ER"/>
    <property type="match status" value="1"/>
</dbReference>
<evidence type="ECO:0000256" key="1">
    <source>
        <dbReference type="ARBA" id="ARBA00001947"/>
    </source>
</evidence>
<dbReference type="Gene3D" id="3.40.50.720">
    <property type="entry name" value="NAD(P)-binding Rossmann-like Domain"/>
    <property type="match status" value="1"/>
</dbReference>
<dbReference type="InterPro" id="IPR036291">
    <property type="entry name" value="NAD(P)-bd_dom_sf"/>
</dbReference>
<feature type="domain" description="Enoyl reductase (ER)" evidence="6">
    <location>
        <begin position="14"/>
        <end position="330"/>
    </location>
</feature>
<dbReference type="Gene3D" id="3.90.180.10">
    <property type="entry name" value="Medium-chain alcohol dehydrogenases, catalytic domain"/>
    <property type="match status" value="1"/>
</dbReference>
<comment type="caution">
    <text evidence="7">The sequence shown here is derived from an EMBL/GenBank/DDBJ whole genome shotgun (WGS) entry which is preliminary data.</text>
</comment>
<dbReference type="Pfam" id="PF00107">
    <property type="entry name" value="ADH_zinc_N"/>
    <property type="match status" value="1"/>
</dbReference>
<evidence type="ECO:0000259" key="6">
    <source>
        <dbReference type="SMART" id="SM00829"/>
    </source>
</evidence>
<dbReference type="InterPro" id="IPR013154">
    <property type="entry name" value="ADH-like_N"/>
</dbReference>
<organism evidence="7">
    <name type="scientific">marine sediment metagenome</name>
    <dbReference type="NCBI Taxonomy" id="412755"/>
    <lineage>
        <taxon>unclassified sequences</taxon>
        <taxon>metagenomes</taxon>
        <taxon>ecological metagenomes</taxon>
    </lineage>
</organism>
<evidence type="ECO:0000256" key="3">
    <source>
        <dbReference type="ARBA" id="ARBA00022723"/>
    </source>
</evidence>
<protein>
    <recommendedName>
        <fullName evidence="6">Enoyl reductase (ER) domain-containing protein</fullName>
    </recommendedName>
</protein>
<reference evidence="7" key="1">
    <citation type="journal article" date="2015" name="Nature">
        <title>Complex archaea that bridge the gap between prokaryotes and eukaryotes.</title>
        <authorList>
            <person name="Spang A."/>
            <person name="Saw J.H."/>
            <person name="Jorgensen S.L."/>
            <person name="Zaremba-Niedzwiedzka K."/>
            <person name="Martijn J."/>
            <person name="Lind A.E."/>
            <person name="van Eijk R."/>
            <person name="Schleper C."/>
            <person name="Guy L."/>
            <person name="Ettema T.J."/>
        </authorList>
    </citation>
    <scope>NUCLEOTIDE SEQUENCE</scope>
</reference>
<sequence>MRAMQLHDIAPIESSPLVLTDLPDPQPGPGDVRLKVHCCAICRTDLHVIEGDLPREKLPIIPGHQIVGVVDALGEGCGRLAVGQRVGVAWLRHTCGTCEFCAAGRENLCESQRFTGYHADGGYAEYALAPEAFVYDLPEAFSDTEAAPLLCAGIVGYRSFKRSRPQDGGTLAIYGFGSSAHIIMQIALHRGMAVSVVTRGESHRALARDMGAAWVGASADEMPAKVQSAIIFAPAGELVPQALAKLKKGGTLSLAGIHMTPIPQMDYQQSVFYERDIRSVTANTRQDGRELLAEAAKIPIRPRVTTYPLAEANRALQDLDSDRLNGTGVLQITQ</sequence>
<keyword evidence="4" id="KW-0862">Zinc</keyword>
<dbReference type="InterPro" id="IPR011032">
    <property type="entry name" value="GroES-like_sf"/>
</dbReference>
<proteinExistence type="inferred from homology"/>
<dbReference type="InterPro" id="IPR013149">
    <property type="entry name" value="ADH-like_C"/>
</dbReference>
<dbReference type="SUPFAM" id="SSF50129">
    <property type="entry name" value="GroES-like"/>
    <property type="match status" value="1"/>
</dbReference>
<dbReference type="GO" id="GO:0004022">
    <property type="term" value="F:alcohol dehydrogenase (NAD+) activity"/>
    <property type="evidence" value="ECO:0007669"/>
    <property type="project" value="TreeGrafter"/>
</dbReference>
<evidence type="ECO:0000256" key="2">
    <source>
        <dbReference type="ARBA" id="ARBA00008072"/>
    </source>
</evidence>
<dbReference type="CDD" id="cd08298">
    <property type="entry name" value="CAD2"/>
    <property type="match status" value="1"/>
</dbReference>
<evidence type="ECO:0000256" key="4">
    <source>
        <dbReference type="ARBA" id="ARBA00022833"/>
    </source>
</evidence>
<dbReference type="InterPro" id="IPR014187">
    <property type="entry name" value="ADH_Zn_typ-2"/>
</dbReference>
<evidence type="ECO:0000256" key="5">
    <source>
        <dbReference type="ARBA" id="ARBA00023002"/>
    </source>
</evidence>
<dbReference type="EMBL" id="LAZR01000026">
    <property type="protein sequence ID" value="KKO03465.1"/>
    <property type="molecule type" value="Genomic_DNA"/>
</dbReference>
<gene>
    <name evidence="7" type="ORF">LCGC14_0093890</name>
</gene>
<name>A0A0F9VHD7_9ZZZZ</name>
<dbReference type="GO" id="GO:0005737">
    <property type="term" value="C:cytoplasm"/>
    <property type="evidence" value="ECO:0007669"/>
    <property type="project" value="TreeGrafter"/>
</dbReference>
<dbReference type="SUPFAM" id="SSF51735">
    <property type="entry name" value="NAD(P)-binding Rossmann-fold domains"/>
    <property type="match status" value="1"/>
</dbReference>